<protein>
    <submittedName>
        <fullName evidence="1">Uncharacterized protein</fullName>
    </submittedName>
</protein>
<dbReference type="Proteomes" id="UP000806522">
    <property type="component" value="Unassembled WGS sequence"/>
</dbReference>
<evidence type="ECO:0000313" key="2">
    <source>
        <dbReference type="Proteomes" id="UP000806522"/>
    </source>
</evidence>
<reference evidence="1" key="1">
    <citation type="submission" date="2019-04" db="EMBL/GenBank/DDBJ databases">
        <title>Evolution of Biomass-Degrading Anaerobic Consortia Revealed by Metagenomics.</title>
        <authorList>
            <person name="Peng X."/>
        </authorList>
    </citation>
    <scope>NUCLEOTIDE SEQUENCE</scope>
    <source>
        <strain evidence="1">SIG140</strain>
    </source>
</reference>
<comment type="caution">
    <text evidence="1">The sequence shown here is derived from an EMBL/GenBank/DDBJ whole genome shotgun (WGS) entry which is preliminary data.</text>
</comment>
<dbReference type="EMBL" id="SUYC01000004">
    <property type="protein sequence ID" value="MBE6270197.1"/>
    <property type="molecule type" value="Genomic_DNA"/>
</dbReference>
<name>A0A9D5S9N3_XYLRU</name>
<sequence length="339" mass="38597">MALALQLCALPIAAQVMTAQQASQDSVVNVIAFFCKNDTMCYQYQDYKAKVENNDTIVDHYIKSDVQLVVVDSTAKGYLIEYNTLNTTVDFKDSLMTRAMQSVMEKMGDVKVLFSTDEYGTIEHIKNWAEVRQFMKTATKVVFDSIYANIPAMSEVFPRQRFEAQISSIFVNEKAFLNNCEDLQLLFLLHGKSLPIGKVEDDEPSDNGYPQHTVTVASYGKTDDDYGFEDDYFVHSVSETTIPKNEVKDLLKLYFNKIVSDKHLDEMNHTIDSIDYSDAKVTNSEQYNYFYNGWPCDMTQSKLTNLMGSQSIEIKNIVWATRRWGVYEGDDSSANDGTM</sequence>
<gene>
    <name evidence="1" type="ORF">E7101_04530</name>
</gene>
<organism evidence="1 2">
    <name type="scientific">Xylanibacter ruminicola</name>
    <name type="common">Prevotella ruminicola</name>
    <dbReference type="NCBI Taxonomy" id="839"/>
    <lineage>
        <taxon>Bacteria</taxon>
        <taxon>Pseudomonadati</taxon>
        <taxon>Bacteroidota</taxon>
        <taxon>Bacteroidia</taxon>
        <taxon>Bacteroidales</taxon>
        <taxon>Prevotellaceae</taxon>
        <taxon>Xylanibacter</taxon>
    </lineage>
</organism>
<accession>A0A9D5S9N3</accession>
<proteinExistence type="predicted"/>
<dbReference type="AlphaFoldDB" id="A0A9D5S9N3"/>
<evidence type="ECO:0000313" key="1">
    <source>
        <dbReference type="EMBL" id="MBE6270197.1"/>
    </source>
</evidence>